<comment type="caution">
    <text evidence="1">The sequence shown here is derived from an EMBL/GenBank/DDBJ whole genome shotgun (WGS) entry which is preliminary data.</text>
</comment>
<accession>A0A834X1A1</accession>
<dbReference type="Proteomes" id="UP000634136">
    <property type="component" value="Unassembled WGS sequence"/>
</dbReference>
<evidence type="ECO:0000313" key="1">
    <source>
        <dbReference type="EMBL" id="KAF7836331.1"/>
    </source>
</evidence>
<dbReference type="AlphaFoldDB" id="A0A834X1A1"/>
<proteinExistence type="predicted"/>
<evidence type="ECO:0000313" key="2">
    <source>
        <dbReference type="Proteomes" id="UP000634136"/>
    </source>
</evidence>
<name>A0A834X1A1_9FABA</name>
<keyword evidence="2" id="KW-1185">Reference proteome</keyword>
<reference evidence="1" key="1">
    <citation type="submission" date="2020-09" db="EMBL/GenBank/DDBJ databases">
        <title>Genome-Enabled Discovery of Anthraquinone Biosynthesis in Senna tora.</title>
        <authorList>
            <person name="Kang S.-H."/>
            <person name="Pandey R.P."/>
            <person name="Lee C.-M."/>
            <person name="Sim J.-S."/>
            <person name="Jeong J.-T."/>
            <person name="Choi B.-S."/>
            <person name="Jung M."/>
            <person name="Ginzburg D."/>
            <person name="Zhao K."/>
            <person name="Won S.Y."/>
            <person name="Oh T.-J."/>
            <person name="Yu Y."/>
            <person name="Kim N.-H."/>
            <person name="Lee O.R."/>
            <person name="Lee T.-H."/>
            <person name="Bashyal P."/>
            <person name="Kim T.-S."/>
            <person name="Lee W.-H."/>
            <person name="Kawkins C."/>
            <person name="Kim C.-K."/>
            <person name="Kim J.S."/>
            <person name="Ahn B.O."/>
            <person name="Rhee S.Y."/>
            <person name="Sohng J.K."/>
        </authorList>
    </citation>
    <scope>NUCLEOTIDE SEQUENCE</scope>
    <source>
        <tissue evidence="1">Leaf</tissue>
    </source>
</reference>
<organism evidence="1 2">
    <name type="scientific">Senna tora</name>
    <dbReference type="NCBI Taxonomy" id="362788"/>
    <lineage>
        <taxon>Eukaryota</taxon>
        <taxon>Viridiplantae</taxon>
        <taxon>Streptophyta</taxon>
        <taxon>Embryophyta</taxon>
        <taxon>Tracheophyta</taxon>
        <taxon>Spermatophyta</taxon>
        <taxon>Magnoliopsida</taxon>
        <taxon>eudicotyledons</taxon>
        <taxon>Gunneridae</taxon>
        <taxon>Pentapetalae</taxon>
        <taxon>rosids</taxon>
        <taxon>fabids</taxon>
        <taxon>Fabales</taxon>
        <taxon>Fabaceae</taxon>
        <taxon>Caesalpinioideae</taxon>
        <taxon>Cassia clade</taxon>
        <taxon>Senna</taxon>
    </lineage>
</organism>
<dbReference type="EMBL" id="JAAIUW010000004">
    <property type="protein sequence ID" value="KAF7836331.1"/>
    <property type="molecule type" value="Genomic_DNA"/>
</dbReference>
<sequence length="63" mass="6974">MSRTPRRIRIRRALIQNLRMRVVSSKPYSSMVLGVESLNGIGVGKWLSALSSSGSNSFSAFME</sequence>
<gene>
    <name evidence="1" type="ORF">G2W53_011190</name>
</gene>
<protein>
    <submittedName>
        <fullName evidence="1">Uncharacterized protein</fullName>
    </submittedName>
</protein>